<reference evidence="2" key="1">
    <citation type="submission" date="2021-02" db="EMBL/GenBank/DDBJ databases">
        <title>Genome sequence Cadophora malorum strain M34.</title>
        <authorList>
            <person name="Stefanovic E."/>
            <person name="Vu D."/>
            <person name="Scully C."/>
            <person name="Dijksterhuis J."/>
            <person name="Roader J."/>
            <person name="Houbraken J."/>
        </authorList>
    </citation>
    <scope>NUCLEOTIDE SEQUENCE</scope>
    <source>
        <strain evidence="2">M34</strain>
    </source>
</reference>
<dbReference type="PANTHER" id="PTHR11614">
    <property type="entry name" value="PHOSPHOLIPASE-RELATED"/>
    <property type="match status" value="1"/>
</dbReference>
<dbReference type="AlphaFoldDB" id="A0A8H7WH87"/>
<sequence>MSGVKVTEDTFALPDGVLAYRKTWTPPKKPLAVLIHVHGFSEHINRYYDFFPTVAARGILCTGIDQRGWGRTVSKKSEQGDAGTTETVLADLASLFESYLSSFPSTPVFIMGHSMGGAEILTMASTPKYQNLISQVSGILLESPYIALVPAREPYTLVRLLGKALGAWMPKFQIPNRPPIECVVHDPAVQQDILNDPMGNGVGTLEMFDNMLGRGADLQSGKLVLNEGIKALWLAHGSGDELTSCEASREWFEREGVKVKDSKFKEYEGWSHQLHIDTPEHRPIFAKDVADWIMARSRPAM</sequence>
<evidence type="ECO:0000259" key="1">
    <source>
        <dbReference type="Pfam" id="PF12146"/>
    </source>
</evidence>
<dbReference type="SUPFAM" id="SSF53474">
    <property type="entry name" value="alpha/beta-Hydrolases"/>
    <property type="match status" value="1"/>
</dbReference>
<dbReference type="InterPro" id="IPR022742">
    <property type="entry name" value="Hydrolase_4"/>
</dbReference>
<dbReference type="InterPro" id="IPR029058">
    <property type="entry name" value="AB_hydrolase_fold"/>
</dbReference>
<feature type="domain" description="Serine aminopeptidase S33" evidence="1">
    <location>
        <begin position="29"/>
        <end position="278"/>
    </location>
</feature>
<protein>
    <recommendedName>
        <fullName evidence="1">Serine aminopeptidase S33 domain-containing protein</fullName>
    </recommendedName>
</protein>
<evidence type="ECO:0000313" key="2">
    <source>
        <dbReference type="EMBL" id="KAG4424886.1"/>
    </source>
</evidence>
<organism evidence="2 3">
    <name type="scientific">Cadophora malorum</name>
    <dbReference type="NCBI Taxonomy" id="108018"/>
    <lineage>
        <taxon>Eukaryota</taxon>
        <taxon>Fungi</taxon>
        <taxon>Dikarya</taxon>
        <taxon>Ascomycota</taxon>
        <taxon>Pezizomycotina</taxon>
        <taxon>Leotiomycetes</taxon>
        <taxon>Helotiales</taxon>
        <taxon>Ploettnerulaceae</taxon>
        <taxon>Cadophora</taxon>
    </lineage>
</organism>
<proteinExistence type="predicted"/>
<dbReference type="EMBL" id="JAFJYH010000016">
    <property type="protein sequence ID" value="KAG4424886.1"/>
    <property type="molecule type" value="Genomic_DNA"/>
</dbReference>
<accession>A0A8H7WH87</accession>
<evidence type="ECO:0000313" key="3">
    <source>
        <dbReference type="Proteomes" id="UP000664132"/>
    </source>
</evidence>
<comment type="caution">
    <text evidence="2">The sequence shown here is derived from an EMBL/GenBank/DDBJ whole genome shotgun (WGS) entry which is preliminary data.</text>
</comment>
<dbReference type="OrthoDB" id="10249433at2759"/>
<gene>
    <name evidence="2" type="ORF">IFR04_002046</name>
</gene>
<dbReference type="Pfam" id="PF12146">
    <property type="entry name" value="Hydrolase_4"/>
    <property type="match status" value="1"/>
</dbReference>
<dbReference type="Proteomes" id="UP000664132">
    <property type="component" value="Unassembled WGS sequence"/>
</dbReference>
<name>A0A8H7WH87_9HELO</name>
<dbReference type="InterPro" id="IPR051044">
    <property type="entry name" value="MAG_DAG_Lipase"/>
</dbReference>
<dbReference type="Gene3D" id="3.40.50.1820">
    <property type="entry name" value="alpha/beta hydrolase"/>
    <property type="match status" value="1"/>
</dbReference>
<keyword evidence="3" id="KW-1185">Reference proteome</keyword>